<dbReference type="AlphaFoldDB" id="A0A0R3TX53"/>
<accession>A0A0R3TX53</accession>
<dbReference type="WBParaSite" id="HNAJ_0001244101-mRNA-1">
    <property type="protein sequence ID" value="HNAJ_0001244101-mRNA-1"/>
    <property type="gene ID" value="HNAJ_0001244101"/>
</dbReference>
<gene>
    <name evidence="1" type="ORF">HNAJ_LOCUS12426</name>
</gene>
<evidence type="ECO:0000313" key="1">
    <source>
        <dbReference type="EMBL" id="VDO13076.1"/>
    </source>
</evidence>
<reference evidence="3" key="1">
    <citation type="submission" date="2017-02" db="UniProtKB">
        <authorList>
            <consortium name="WormBaseParasite"/>
        </authorList>
    </citation>
    <scope>IDENTIFICATION</scope>
</reference>
<keyword evidence="2" id="KW-1185">Reference proteome</keyword>
<dbReference type="OrthoDB" id="6304191at2759"/>
<organism evidence="3">
    <name type="scientific">Rodentolepis nana</name>
    <name type="common">Dwarf tapeworm</name>
    <name type="synonym">Hymenolepis nana</name>
    <dbReference type="NCBI Taxonomy" id="102285"/>
    <lineage>
        <taxon>Eukaryota</taxon>
        <taxon>Metazoa</taxon>
        <taxon>Spiralia</taxon>
        <taxon>Lophotrochozoa</taxon>
        <taxon>Platyhelminthes</taxon>
        <taxon>Cestoda</taxon>
        <taxon>Eucestoda</taxon>
        <taxon>Cyclophyllidea</taxon>
        <taxon>Hymenolepididae</taxon>
        <taxon>Rodentolepis</taxon>
    </lineage>
</organism>
<sequence>MTTSEHLWSASSSSYTELLNKTEEFIAFLKDANQYVNDFEFDCHQAAQLYWHEAHETHLQTCGFLLDYENDIKLLAPHSAPVACALQILPYMQAENTPTMQSGVIYDYYNVRGRKMRLVVWKLPKALEDFHALIECLPGMISGDESCENPQAILHLYEKMYRNCLLFVKTPSSGVEGALATFFRHRHLIRRKLHLHHEDIVSSESTSDSSVYIVETDELTDTLSEESESESVPVN</sequence>
<evidence type="ECO:0000313" key="3">
    <source>
        <dbReference type="WBParaSite" id="HNAJ_0001244101-mRNA-1"/>
    </source>
</evidence>
<name>A0A0R3TX53_RODNA</name>
<evidence type="ECO:0000313" key="2">
    <source>
        <dbReference type="Proteomes" id="UP000278807"/>
    </source>
</evidence>
<protein>
    <submittedName>
        <fullName evidence="3">Protein FAR1-RELATED SEQUENCE</fullName>
    </submittedName>
</protein>
<proteinExistence type="predicted"/>
<reference evidence="1 2" key="2">
    <citation type="submission" date="2018-11" db="EMBL/GenBank/DDBJ databases">
        <authorList>
            <consortium name="Pathogen Informatics"/>
        </authorList>
    </citation>
    <scope>NUCLEOTIDE SEQUENCE [LARGE SCALE GENOMIC DNA]</scope>
</reference>
<dbReference type="EMBL" id="UZAE01014303">
    <property type="protein sequence ID" value="VDO13076.1"/>
    <property type="molecule type" value="Genomic_DNA"/>
</dbReference>
<dbReference type="Proteomes" id="UP000278807">
    <property type="component" value="Unassembled WGS sequence"/>
</dbReference>